<evidence type="ECO:0000256" key="7">
    <source>
        <dbReference type="ARBA" id="ARBA00022842"/>
    </source>
</evidence>
<dbReference type="InterPro" id="IPR041108">
    <property type="entry name" value="PP_kinase_C_1"/>
</dbReference>
<evidence type="ECO:0000313" key="15">
    <source>
        <dbReference type="Proteomes" id="UP000579281"/>
    </source>
</evidence>
<evidence type="ECO:0000259" key="10">
    <source>
        <dbReference type="Pfam" id="PF02503"/>
    </source>
</evidence>
<dbReference type="SUPFAM" id="SSF143724">
    <property type="entry name" value="PHP14-like"/>
    <property type="match status" value="1"/>
</dbReference>
<dbReference type="SUPFAM" id="SSF140356">
    <property type="entry name" value="PPK N-terminal domain-like"/>
    <property type="match status" value="1"/>
</dbReference>
<feature type="binding site" evidence="8">
    <location>
        <position position="50"/>
    </location>
    <ligand>
        <name>ATP</name>
        <dbReference type="ChEBI" id="CHEBI:30616"/>
    </ligand>
</feature>
<dbReference type="InterPro" id="IPR036832">
    <property type="entry name" value="PPK_N_dom_sf"/>
</dbReference>
<dbReference type="InterPro" id="IPR025200">
    <property type="entry name" value="PPK_C_dom2"/>
</dbReference>
<dbReference type="GO" id="GO:0006799">
    <property type="term" value="P:polyphosphate biosynthetic process"/>
    <property type="evidence" value="ECO:0007669"/>
    <property type="project" value="UniProtKB-UniRule"/>
</dbReference>
<dbReference type="GO" id="GO:0008976">
    <property type="term" value="F:polyphosphate kinase activity"/>
    <property type="evidence" value="ECO:0007669"/>
    <property type="project" value="UniProtKB-UniRule"/>
</dbReference>
<evidence type="ECO:0000256" key="2">
    <source>
        <dbReference type="ARBA" id="ARBA00022679"/>
    </source>
</evidence>
<evidence type="ECO:0000256" key="5">
    <source>
        <dbReference type="ARBA" id="ARBA00022777"/>
    </source>
</evidence>
<evidence type="ECO:0000256" key="1">
    <source>
        <dbReference type="ARBA" id="ARBA00022553"/>
    </source>
</evidence>
<gene>
    <name evidence="8" type="primary">ppk</name>
    <name evidence="14" type="ORF">HNQ80_005123</name>
</gene>
<dbReference type="PIRSF" id="PIRSF015589">
    <property type="entry name" value="PP_kinase"/>
    <property type="match status" value="1"/>
</dbReference>
<dbReference type="PANTHER" id="PTHR30218:SF0">
    <property type="entry name" value="POLYPHOSPHATE KINASE"/>
    <property type="match status" value="1"/>
</dbReference>
<evidence type="ECO:0000259" key="13">
    <source>
        <dbReference type="Pfam" id="PF17941"/>
    </source>
</evidence>
<dbReference type="FunFam" id="3.30.870.10:FF:000001">
    <property type="entry name" value="Polyphosphate kinase"/>
    <property type="match status" value="1"/>
</dbReference>
<dbReference type="Gene3D" id="3.30.870.10">
    <property type="entry name" value="Endonuclease Chain A"/>
    <property type="match status" value="2"/>
</dbReference>
<feature type="active site" description="Phosphohistidine intermediate" evidence="8">
    <location>
        <position position="438"/>
    </location>
</feature>
<dbReference type="CDD" id="cd09168">
    <property type="entry name" value="PLDc_PaPPK1_C2_like"/>
    <property type="match status" value="1"/>
</dbReference>
<dbReference type="NCBIfam" id="NF003920">
    <property type="entry name" value="PRK05443.2-1"/>
    <property type="match status" value="1"/>
</dbReference>
<dbReference type="GO" id="GO:0046872">
    <property type="term" value="F:metal ion binding"/>
    <property type="evidence" value="ECO:0007669"/>
    <property type="project" value="UniProtKB-KW"/>
</dbReference>
<dbReference type="Gene3D" id="3.30.1840.10">
    <property type="entry name" value="Polyphosphate kinase middle domain"/>
    <property type="match status" value="1"/>
</dbReference>
<evidence type="ECO:0000256" key="4">
    <source>
        <dbReference type="ARBA" id="ARBA00022741"/>
    </source>
</evidence>
<feature type="binding site" evidence="8">
    <location>
        <position position="595"/>
    </location>
    <ligand>
        <name>ATP</name>
        <dbReference type="ChEBI" id="CHEBI:30616"/>
    </ligand>
</feature>
<evidence type="ECO:0000256" key="8">
    <source>
        <dbReference type="HAMAP-Rule" id="MF_00347"/>
    </source>
</evidence>
<feature type="domain" description="Polyphosphate kinase middle" evidence="10">
    <location>
        <begin position="127"/>
        <end position="307"/>
    </location>
</feature>
<evidence type="ECO:0000313" key="14">
    <source>
        <dbReference type="EMBL" id="MBB6218945.1"/>
    </source>
</evidence>
<comment type="caution">
    <text evidence="14">The sequence shown here is derived from an EMBL/GenBank/DDBJ whole genome shotgun (WGS) entry which is preliminary data.</text>
</comment>
<organism evidence="14 15">
    <name type="scientific">Anaerosolibacter carboniphilus</name>
    <dbReference type="NCBI Taxonomy" id="1417629"/>
    <lineage>
        <taxon>Bacteria</taxon>
        <taxon>Bacillati</taxon>
        <taxon>Bacillota</taxon>
        <taxon>Clostridia</taxon>
        <taxon>Peptostreptococcales</taxon>
        <taxon>Thermotaleaceae</taxon>
        <taxon>Anaerosolibacter</taxon>
    </lineage>
</organism>
<accession>A0A841L9M6</accession>
<comment type="cofactor">
    <cofactor evidence="8">
        <name>Mg(2+)</name>
        <dbReference type="ChEBI" id="CHEBI:18420"/>
    </cofactor>
</comment>
<feature type="binding site" evidence="8">
    <location>
        <position position="408"/>
    </location>
    <ligand>
        <name>Mg(2+)</name>
        <dbReference type="ChEBI" id="CHEBI:18420"/>
    </ligand>
</feature>
<dbReference type="NCBIfam" id="TIGR03705">
    <property type="entry name" value="poly_P_kin"/>
    <property type="match status" value="1"/>
</dbReference>
<dbReference type="Pfam" id="PF17941">
    <property type="entry name" value="PP_kinase_C_1"/>
    <property type="match status" value="1"/>
</dbReference>
<feature type="domain" description="Polyphosphate kinase C-terminal" evidence="13">
    <location>
        <begin position="334"/>
        <end position="499"/>
    </location>
</feature>
<dbReference type="Pfam" id="PF02503">
    <property type="entry name" value="PP_kinase"/>
    <property type="match status" value="1"/>
</dbReference>
<keyword evidence="15" id="KW-1185">Reference proteome</keyword>
<comment type="catalytic activity">
    <reaction evidence="8 9">
        <text>[phosphate](n) + ATP = [phosphate](n+1) + ADP</text>
        <dbReference type="Rhea" id="RHEA:19573"/>
        <dbReference type="Rhea" id="RHEA-COMP:9859"/>
        <dbReference type="Rhea" id="RHEA-COMP:14280"/>
        <dbReference type="ChEBI" id="CHEBI:16838"/>
        <dbReference type="ChEBI" id="CHEBI:30616"/>
        <dbReference type="ChEBI" id="CHEBI:456216"/>
        <dbReference type="EC" id="2.7.4.1"/>
    </reaction>
</comment>
<dbReference type="EMBL" id="JACHEN010000057">
    <property type="protein sequence ID" value="MBB6218945.1"/>
    <property type="molecule type" value="Genomic_DNA"/>
</dbReference>
<reference evidence="14 15" key="1">
    <citation type="submission" date="2020-08" db="EMBL/GenBank/DDBJ databases">
        <title>Genomic Encyclopedia of Type Strains, Phase IV (KMG-IV): sequencing the most valuable type-strain genomes for metagenomic binning, comparative biology and taxonomic classification.</title>
        <authorList>
            <person name="Goeker M."/>
        </authorList>
    </citation>
    <scope>NUCLEOTIDE SEQUENCE [LARGE SCALE GENOMIC DNA]</scope>
    <source>
        <strain evidence="14 15">DSM 103526</strain>
    </source>
</reference>
<dbReference type="Pfam" id="PF13089">
    <property type="entry name" value="PP_kinase_N"/>
    <property type="match status" value="1"/>
</dbReference>
<evidence type="ECO:0000259" key="12">
    <source>
        <dbReference type="Pfam" id="PF13090"/>
    </source>
</evidence>
<dbReference type="AlphaFoldDB" id="A0A841L9M6"/>
<comment type="function">
    <text evidence="8 9">Catalyzes the reversible transfer of the terminal phosphate of ATP to form a long-chain polyphosphate (polyP).</text>
</comment>
<dbReference type="NCBIfam" id="NF003917">
    <property type="entry name" value="PRK05443.1-1"/>
    <property type="match status" value="1"/>
</dbReference>
<dbReference type="Gene3D" id="1.20.58.310">
    <property type="entry name" value="Polyphosphate kinase N-terminal domain"/>
    <property type="match status" value="1"/>
</dbReference>
<dbReference type="Proteomes" id="UP000579281">
    <property type="component" value="Unassembled WGS sequence"/>
</dbReference>
<dbReference type="InterPro" id="IPR024953">
    <property type="entry name" value="PP_kinase_middle"/>
</dbReference>
<feature type="binding site" evidence="8">
    <location>
        <position position="471"/>
    </location>
    <ligand>
        <name>ATP</name>
        <dbReference type="ChEBI" id="CHEBI:30616"/>
    </ligand>
</feature>
<proteinExistence type="inferred from homology"/>
<dbReference type="GO" id="GO:0009358">
    <property type="term" value="C:polyphosphate kinase complex"/>
    <property type="evidence" value="ECO:0007669"/>
    <property type="project" value="InterPro"/>
</dbReference>
<keyword evidence="3 8" id="KW-0479">Metal-binding</keyword>
<protein>
    <recommendedName>
        <fullName evidence="8 9">Polyphosphate kinase</fullName>
        <ecNumber evidence="8 9">2.7.4.1</ecNumber>
    </recommendedName>
    <alternativeName>
        <fullName evidence="8">ATP-polyphosphate phosphotransferase</fullName>
    </alternativeName>
    <alternativeName>
        <fullName evidence="8">Polyphosphoric acid kinase</fullName>
    </alternativeName>
</protein>
<evidence type="ECO:0000259" key="11">
    <source>
        <dbReference type="Pfam" id="PF13089"/>
    </source>
</evidence>
<name>A0A841L9M6_9FIRM</name>
<keyword evidence="6 8" id="KW-0067">ATP-binding</keyword>
<dbReference type="EC" id="2.7.4.1" evidence="8 9"/>
<evidence type="ECO:0000256" key="9">
    <source>
        <dbReference type="RuleBase" id="RU003800"/>
    </source>
</evidence>
<dbReference type="HAMAP" id="MF_00347">
    <property type="entry name" value="Polyphosphate_kinase"/>
    <property type="match status" value="1"/>
</dbReference>
<keyword evidence="4 8" id="KW-0547">Nucleotide-binding</keyword>
<dbReference type="RefSeq" id="WP_184313885.1">
    <property type="nucleotide sequence ID" value="NZ_JACHEN010000057.1"/>
</dbReference>
<dbReference type="NCBIfam" id="NF003918">
    <property type="entry name" value="PRK05443.1-2"/>
    <property type="match status" value="1"/>
</dbReference>
<dbReference type="InterPro" id="IPR003414">
    <property type="entry name" value="PP_kinase"/>
</dbReference>
<keyword evidence="7 8" id="KW-0460">Magnesium</keyword>
<feature type="binding site" evidence="8">
    <location>
        <position position="378"/>
    </location>
    <ligand>
        <name>Mg(2+)</name>
        <dbReference type="ChEBI" id="CHEBI:18420"/>
    </ligand>
</feature>
<dbReference type="InterPro" id="IPR036830">
    <property type="entry name" value="PP_kinase_middle_dom_sf"/>
</dbReference>
<feature type="domain" description="Polyphosphate kinase C-terminal" evidence="12">
    <location>
        <begin position="508"/>
        <end position="677"/>
    </location>
</feature>
<comment type="PTM">
    <text evidence="8 9">An intermediate of this reaction is the autophosphorylated ppk in which a phosphate is covalently linked to a histidine residue through a N-P bond.</text>
</comment>
<dbReference type="Pfam" id="PF13090">
    <property type="entry name" value="PP_kinase_C"/>
    <property type="match status" value="1"/>
</dbReference>
<keyword evidence="5 8" id="KW-0418">Kinase</keyword>
<feature type="domain" description="Polyphosphate kinase N-terminal" evidence="11">
    <location>
        <begin position="12"/>
        <end position="118"/>
    </location>
</feature>
<dbReference type="NCBIfam" id="NF003921">
    <property type="entry name" value="PRK05443.2-2"/>
    <property type="match status" value="1"/>
</dbReference>
<feature type="binding site" evidence="8">
    <location>
        <position position="567"/>
    </location>
    <ligand>
        <name>ATP</name>
        <dbReference type="ChEBI" id="CHEBI:30616"/>
    </ligand>
</feature>
<dbReference type="SUPFAM" id="SSF56024">
    <property type="entry name" value="Phospholipase D/nuclease"/>
    <property type="match status" value="2"/>
</dbReference>
<dbReference type="InterPro" id="IPR025198">
    <property type="entry name" value="PPK_N_dom"/>
</dbReference>
<dbReference type="GO" id="GO:0005524">
    <property type="term" value="F:ATP binding"/>
    <property type="evidence" value="ECO:0007669"/>
    <property type="project" value="UniProtKB-KW"/>
</dbReference>
<keyword evidence="2 8" id="KW-0808">Transferase</keyword>
<sequence>MAKINDQQAEYFINRELSWLEFNDRVLQEARNSKNPLFERLKFLAIVSSNLDEFFMIRVASLKHQVHVGFQKPDPSGLSPKQQLKKISLRTHKMVDEQYTSFQRALVPGLKRNDISIVNRENLTASQRDYLETYFTEVVYPVLTPMAVDSSRPFPLILNKSLNLGILIENKSSEKDYTFATVQAPSVLPRMVSLPTERPESKSFIFLEEIVAMFIQRLFTGHKVICAYPYRITRDADLSIQEEEAEDLLMEIEKSLKKRKWGSAIRLEVDFEMDERLVHILKTVLEIHHGDIYYINGPIDLTFLMKMYNLEGYDGLKYLPYVPQTPLALLEGENIFQTIHKGDILMHHPFESFEPVVEFIHRAAADPKVLAIKQTLYRVSGDSPIVKALAEAAERGKQVTVLVEVKARFDEENNIQWAKRLEQSGCHVIYGLVGLKTHCKITLVVRMESDGVRRYVHLGTGNYNDITAKFYTDLGLFTCNAYYGADASALFNMLSGYSETPGWYRLEAAPKGLRKRFIQLIENEIKNAIDGKNARIVAKMNSLVDTELIMLLYKASIAGVKIDLIIRGICCLKPGLSGVSENITVRSIVGRFLEHSRIFYFYNNGREDVFLSSADWMPRNLDRRVELLFPVESKELRQQVIKILALNLEDTVKARLLNSEGKYKKIDRRGKGWIDSQNYFCEVAHHTTKRYNEEKTTSIFQPVLSNHSALHQEIAVDREEE</sequence>
<keyword evidence="1 8" id="KW-0597">Phosphoprotein</keyword>
<evidence type="ECO:0000256" key="6">
    <source>
        <dbReference type="ARBA" id="ARBA00022840"/>
    </source>
</evidence>
<dbReference type="CDD" id="cd09165">
    <property type="entry name" value="PLDc_PaPPK1_C1_like"/>
    <property type="match status" value="1"/>
</dbReference>
<comment type="similarity">
    <text evidence="8 9">Belongs to the polyphosphate kinase 1 (PPK1) family.</text>
</comment>
<dbReference type="PANTHER" id="PTHR30218">
    <property type="entry name" value="POLYPHOSPHATE KINASE"/>
    <property type="match status" value="1"/>
</dbReference>
<evidence type="ECO:0000256" key="3">
    <source>
        <dbReference type="ARBA" id="ARBA00022723"/>
    </source>
</evidence>